<evidence type="ECO:0000259" key="4">
    <source>
        <dbReference type="SMART" id="SM00771"/>
    </source>
</evidence>
<evidence type="ECO:0000313" key="5">
    <source>
        <dbReference type="EMBL" id="MBK1780952.1"/>
    </source>
</evidence>
<evidence type="ECO:0000256" key="3">
    <source>
        <dbReference type="SAM" id="Phobius"/>
    </source>
</evidence>
<comment type="function">
    <text evidence="1">Essential cell division protein that stabilizes the FtsZ protofilaments by cross-linking them and that serves as a cytoplasmic membrane anchor for the Z ring. Also required for the recruitment to the septal ring of downstream cell division proteins.</text>
</comment>
<dbReference type="EMBL" id="JAENGP010000007">
    <property type="protein sequence ID" value="MBK1780952.1"/>
    <property type="molecule type" value="Genomic_DNA"/>
</dbReference>
<dbReference type="SUPFAM" id="SSF64383">
    <property type="entry name" value="Cell-division protein ZipA, C-terminal domain"/>
    <property type="match status" value="1"/>
</dbReference>
<comment type="caution">
    <text evidence="5">The sequence shown here is derived from an EMBL/GenBank/DDBJ whole genome shotgun (WGS) entry which is preliminary data.</text>
</comment>
<name>A0ABS1EAS8_9BURK</name>
<comment type="subcellular location">
    <subcellularLocation>
        <location evidence="2">Cell inner membrane</location>
        <topology evidence="2">Single-pass type I membrane protein</topology>
    </subcellularLocation>
</comment>
<dbReference type="InterPro" id="IPR036765">
    <property type="entry name" value="ZipA_FtsZ-bd_C_sf"/>
</dbReference>
<dbReference type="SMART" id="SM00771">
    <property type="entry name" value="ZipA_C"/>
    <property type="match status" value="1"/>
</dbReference>
<accession>A0ABS1EAS8</accession>
<keyword evidence="6" id="KW-1185">Reference proteome</keyword>
<feature type="transmembrane region" description="Helical" evidence="3">
    <location>
        <begin position="6"/>
        <end position="25"/>
    </location>
</feature>
<keyword evidence="2 3" id="KW-0812">Transmembrane</keyword>
<keyword evidence="2" id="KW-0997">Cell inner membrane</keyword>
<protein>
    <recommendedName>
        <fullName evidence="1">Cell division protein ZipA</fullName>
    </recommendedName>
</protein>
<feature type="domain" description="ZipA C-terminal FtsZ-binding" evidence="4">
    <location>
        <begin position="215"/>
        <end position="335"/>
    </location>
</feature>
<reference evidence="5 6" key="1">
    <citation type="submission" date="2020-12" db="EMBL/GenBank/DDBJ databases">
        <authorList>
            <person name="Lu T."/>
            <person name="Wang Q."/>
            <person name="Han X."/>
        </authorList>
    </citation>
    <scope>NUCLEOTIDE SEQUENCE [LARGE SCALE GENOMIC DNA]</scope>
    <source>
        <strain evidence="5 6">WQ 585</strain>
    </source>
</reference>
<keyword evidence="2" id="KW-1003">Cell membrane</keyword>
<dbReference type="Pfam" id="PF04354">
    <property type="entry name" value="ZipA_C"/>
    <property type="match status" value="1"/>
</dbReference>
<evidence type="ECO:0000256" key="1">
    <source>
        <dbReference type="RuleBase" id="RU003612"/>
    </source>
</evidence>
<evidence type="ECO:0000256" key="2">
    <source>
        <dbReference type="RuleBase" id="RU003613"/>
    </source>
</evidence>
<evidence type="ECO:0000313" key="6">
    <source>
        <dbReference type="Proteomes" id="UP000635316"/>
    </source>
</evidence>
<comment type="similarity">
    <text evidence="1">Belongs to the ZipA family.</text>
</comment>
<organism evidence="5 6">
    <name type="scientific">Advenella mandrilli</name>
    <dbReference type="NCBI Taxonomy" id="2800330"/>
    <lineage>
        <taxon>Bacteria</taxon>
        <taxon>Pseudomonadati</taxon>
        <taxon>Pseudomonadota</taxon>
        <taxon>Betaproteobacteria</taxon>
        <taxon>Burkholderiales</taxon>
        <taxon>Alcaligenaceae</taxon>
    </lineage>
</organism>
<proteinExistence type="inferred from homology"/>
<keyword evidence="1" id="KW-0132">Cell division</keyword>
<sequence>MSNLQLSLIALGVVLILLVLLFNWWQEQRIQNKMRSKFPEPEQDPLLSAEPIQTHPGALREEPAFDLSNQDPSNEDPTFKSDVTLASIRQEHDEQTVDEVCEGVIDLHFAAAVPGASLLAQIQSYRQAGTKAIRFFAETADGFHRARLHPNESYISLQMAVVLANRQGALNEIEWSQALVMADKLAHVFDASTESPDADALLKRAQALDELCANLDTQVGLTLKLAGTQPVAAIIDIARRMSFVEYGNDFAWCNEDGVPRFLLLLGNEPGQGVRSAGVDQVGLLLDVPRSPADEHAFGRMLAVAKELATALRAQLVDDAGRLVTDGAEVAIDSKLVELYDELDKQGIPAGSSRALLVFS</sequence>
<keyword evidence="3" id="KW-1133">Transmembrane helix</keyword>
<dbReference type="Proteomes" id="UP000635316">
    <property type="component" value="Unassembled WGS sequence"/>
</dbReference>
<keyword evidence="2 3" id="KW-0472">Membrane</keyword>
<dbReference type="Gene3D" id="3.30.1400.10">
    <property type="entry name" value="ZipA, C-terminal FtsZ-binding domain"/>
    <property type="match status" value="1"/>
</dbReference>
<gene>
    <name evidence="5" type="ORF">JHL22_06965</name>
</gene>
<dbReference type="RefSeq" id="WP_200235360.1">
    <property type="nucleotide sequence ID" value="NZ_JAENGP010000007.1"/>
</dbReference>
<dbReference type="InterPro" id="IPR007449">
    <property type="entry name" value="ZipA_FtsZ-bd_C"/>
</dbReference>
<keyword evidence="1" id="KW-0131">Cell cycle</keyword>